<dbReference type="InterPro" id="IPR051398">
    <property type="entry name" value="Polysacch_Deacetylase"/>
</dbReference>
<evidence type="ECO:0000256" key="2">
    <source>
        <dbReference type="ARBA" id="ARBA00022729"/>
    </source>
</evidence>
<dbReference type="PROSITE" id="PS51677">
    <property type="entry name" value="NODB"/>
    <property type="match status" value="1"/>
</dbReference>
<dbReference type="OrthoDB" id="9814639at2"/>
<dbReference type="SUPFAM" id="SSF88713">
    <property type="entry name" value="Glycoside hydrolase/deacetylase"/>
    <property type="match status" value="1"/>
</dbReference>
<accession>A0A1H8PLQ8</accession>
<organism evidence="6 7">
    <name type="scientific">Aquisalimonas asiatica</name>
    <dbReference type="NCBI Taxonomy" id="406100"/>
    <lineage>
        <taxon>Bacteria</taxon>
        <taxon>Pseudomonadati</taxon>
        <taxon>Pseudomonadota</taxon>
        <taxon>Gammaproteobacteria</taxon>
        <taxon>Chromatiales</taxon>
        <taxon>Ectothiorhodospiraceae</taxon>
        <taxon>Aquisalimonas</taxon>
    </lineage>
</organism>
<proteinExistence type="predicted"/>
<dbReference type="AlphaFoldDB" id="A0A1H8PLQ8"/>
<sequence>MMLRGLALAGLLFGAEIGAAQAGGWHAVAFMYHRFGEDDYPSTSISLDTFEAHLDHLEEEYTIWPMERIVEHLENGEPVPDRTVAITIDDAYRSVYENAFPILKERDLPYTVFVATEPVDDGLSGYMTWDQMREMEEHGATFANHSTTHDYLVRQGEEESDEAYAERIRDDISNAQDRIEEELGEHNDIPMLFAYPYGEYNQTVADVAEDLGYIGIGQHSGAIGPYSHPMALPRFPMADSFSDLDDFKQKAGAKSLPVESIDPWDPVAAEDNNPPRMEVTLADSDARLNQLACFVGGQGSVEVEWTDRDARIFEVEAPETLNRGRTRYNCTAPSEEQGRFYWFSQQWIILPD</sequence>
<reference evidence="6 7" key="1">
    <citation type="submission" date="2016-10" db="EMBL/GenBank/DDBJ databases">
        <authorList>
            <person name="de Groot N.N."/>
        </authorList>
    </citation>
    <scope>NUCLEOTIDE SEQUENCE [LARGE SCALE GENOMIC DNA]</scope>
    <source>
        <strain evidence="6 7">CGMCC 1.6291</strain>
    </source>
</reference>
<evidence type="ECO:0000259" key="5">
    <source>
        <dbReference type="PROSITE" id="PS51677"/>
    </source>
</evidence>
<dbReference type="InterPro" id="IPR007110">
    <property type="entry name" value="Ig-like_dom"/>
</dbReference>
<dbReference type="PANTHER" id="PTHR34216:SF3">
    <property type="entry name" value="POLY-BETA-1,6-N-ACETYL-D-GLUCOSAMINE N-DEACETYLASE"/>
    <property type="match status" value="1"/>
</dbReference>
<keyword evidence="2 3" id="KW-0732">Signal</keyword>
<dbReference type="PROSITE" id="PS50835">
    <property type="entry name" value="IG_LIKE"/>
    <property type="match status" value="1"/>
</dbReference>
<protein>
    <submittedName>
        <fullName evidence="6">Peptidoglycan/xylan/chitin deacetylase, PgdA/CDA1 family</fullName>
    </submittedName>
</protein>
<dbReference type="InterPro" id="IPR002509">
    <property type="entry name" value="NODB_dom"/>
</dbReference>
<dbReference type="RefSeq" id="WP_091638896.1">
    <property type="nucleotide sequence ID" value="NZ_FOEG01000001.1"/>
</dbReference>
<dbReference type="PANTHER" id="PTHR34216">
    <property type="match status" value="1"/>
</dbReference>
<dbReference type="Proteomes" id="UP000199657">
    <property type="component" value="Unassembled WGS sequence"/>
</dbReference>
<dbReference type="Gene3D" id="3.20.20.370">
    <property type="entry name" value="Glycoside hydrolase/deacetylase"/>
    <property type="match status" value="1"/>
</dbReference>
<dbReference type="InterPro" id="IPR011330">
    <property type="entry name" value="Glyco_hydro/deAcase_b/a-brl"/>
</dbReference>
<dbReference type="STRING" id="406100.SAMN04488052_10133"/>
<dbReference type="GO" id="GO:0005975">
    <property type="term" value="P:carbohydrate metabolic process"/>
    <property type="evidence" value="ECO:0007669"/>
    <property type="project" value="InterPro"/>
</dbReference>
<evidence type="ECO:0000313" key="6">
    <source>
        <dbReference type="EMBL" id="SEO42892.1"/>
    </source>
</evidence>
<comment type="subcellular location">
    <subcellularLocation>
        <location evidence="1">Secreted</location>
    </subcellularLocation>
</comment>
<dbReference type="GO" id="GO:0005576">
    <property type="term" value="C:extracellular region"/>
    <property type="evidence" value="ECO:0007669"/>
    <property type="project" value="UniProtKB-SubCell"/>
</dbReference>
<feature type="domain" description="Ig-like" evidence="4">
    <location>
        <begin position="275"/>
        <end position="332"/>
    </location>
</feature>
<dbReference type="Pfam" id="PF01522">
    <property type="entry name" value="Polysacc_deac_1"/>
    <property type="match status" value="1"/>
</dbReference>
<gene>
    <name evidence="6" type="ORF">SAMN04488052_10133</name>
</gene>
<keyword evidence="7" id="KW-1185">Reference proteome</keyword>
<evidence type="ECO:0000313" key="7">
    <source>
        <dbReference type="Proteomes" id="UP000199657"/>
    </source>
</evidence>
<feature type="domain" description="NodB homology" evidence="5">
    <location>
        <begin position="82"/>
        <end position="295"/>
    </location>
</feature>
<evidence type="ECO:0000256" key="3">
    <source>
        <dbReference type="SAM" id="SignalP"/>
    </source>
</evidence>
<evidence type="ECO:0000259" key="4">
    <source>
        <dbReference type="PROSITE" id="PS50835"/>
    </source>
</evidence>
<name>A0A1H8PLQ8_9GAMM</name>
<feature type="chain" id="PRO_5011525676" evidence="3">
    <location>
        <begin position="23"/>
        <end position="352"/>
    </location>
</feature>
<dbReference type="CDD" id="cd10973">
    <property type="entry name" value="CE4_DAC_u4_5s"/>
    <property type="match status" value="1"/>
</dbReference>
<feature type="signal peptide" evidence="3">
    <location>
        <begin position="1"/>
        <end position="22"/>
    </location>
</feature>
<dbReference type="EMBL" id="FOEG01000001">
    <property type="protein sequence ID" value="SEO42892.1"/>
    <property type="molecule type" value="Genomic_DNA"/>
</dbReference>
<dbReference type="GO" id="GO:0016810">
    <property type="term" value="F:hydrolase activity, acting on carbon-nitrogen (but not peptide) bonds"/>
    <property type="evidence" value="ECO:0007669"/>
    <property type="project" value="InterPro"/>
</dbReference>
<evidence type="ECO:0000256" key="1">
    <source>
        <dbReference type="ARBA" id="ARBA00004613"/>
    </source>
</evidence>